<organism evidence="1 2">
    <name type="scientific">Postia placenta MAD-698-R-SB12</name>
    <dbReference type="NCBI Taxonomy" id="670580"/>
    <lineage>
        <taxon>Eukaryota</taxon>
        <taxon>Fungi</taxon>
        <taxon>Dikarya</taxon>
        <taxon>Basidiomycota</taxon>
        <taxon>Agaricomycotina</taxon>
        <taxon>Agaricomycetes</taxon>
        <taxon>Polyporales</taxon>
        <taxon>Adustoporiaceae</taxon>
        <taxon>Rhodonia</taxon>
    </lineage>
</organism>
<sequence length="588" mass="65087">MSRLAFAVIRPRGGPLGLHGTAPLSLWSRDIACSRARPPLRSDSWRAGRAIRSLNTRSFQTEVVSERVGIDPALVVPRPNAAPKPEPSAQVVSRPFGITERYFLDIRGPHGYSDPFITISIDTSSGTARISNEQVVLTWAAIRLRHTLLASRVQSTPQGPSFVYLPPLTKAHALRQARMNIDFEEDSDRATWLGALHNRWWGNALDDVLDIRSEIYKLAWLEEAGHEPGGERRYAFGIQTTHFAVDGLGMCDVAGQFTELLADPGRAEAELDEYFANPKPRLPDAYENLLPEPDAAFPEEKQKALEAYKALMASGNDPSVTGILPDGNSKDENVEPNIIRYAWSEEQSRAIVAACKKHHVTVTQLACAALVVAAAEARPGRDIQNPIFKHHLPIDLWPRARSDPRGIAVRMAHYPMFIRAPSLAGLNTKEGLHAAILEVAKQCKDGHAGVVNSPYFWHIIRHYLLDCQRMIDSLAADASILDKIPFFPLFSSMGDLNKLVPGTLRAIPPPETTVGAAFHPDSRSEGEIRVPDVTVNLKVAPALAIVHVWTFNKKMTIQFKHNKAWATPEVVDPYLERIVEILTSFSES</sequence>
<dbReference type="EMBL" id="KZ110603">
    <property type="protein sequence ID" value="OSX58813.1"/>
    <property type="molecule type" value="Genomic_DNA"/>
</dbReference>
<dbReference type="RefSeq" id="XP_024335607.1">
    <property type="nucleotide sequence ID" value="XM_024481204.1"/>
</dbReference>
<protein>
    <recommendedName>
        <fullName evidence="3">Condensation domain-containing protein</fullName>
    </recommendedName>
</protein>
<dbReference type="Proteomes" id="UP000194127">
    <property type="component" value="Unassembled WGS sequence"/>
</dbReference>
<proteinExistence type="predicted"/>
<dbReference type="Gene3D" id="3.30.559.30">
    <property type="entry name" value="Nonribosomal peptide synthetase, condensation domain"/>
    <property type="match status" value="1"/>
</dbReference>
<dbReference type="AlphaFoldDB" id="A0A1X6MRK9"/>
<evidence type="ECO:0000313" key="1">
    <source>
        <dbReference type="EMBL" id="OSX58813.1"/>
    </source>
</evidence>
<dbReference type="Gene3D" id="3.30.559.10">
    <property type="entry name" value="Chloramphenicol acetyltransferase-like domain"/>
    <property type="match status" value="1"/>
</dbReference>
<reference evidence="1 2" key="1">
    <citation type="submission" date="2017-04" db="EMBL/GenBank/DDBJ databases">
        <title>Genome Sequence of the Model Brown-Rot Fungus Postia placenta SB12.</title>
        <authorList>
            <consortium name="DOE Joint Genome Institute"/>
            <person name="Gaskell J."/>
            <person name="Kersten P."/>
            <person name="Larrondo L.F."/>
            <person name="Canessa P."/>
            <person name="Martinez D."/>
            <person name="Hibbett D."/>
            <person name="Schmoll M."/>
            <person name="Kubicek C.P."/>
            <person name="Martinez A.T."/>
            <person name="Yadav J."/>
            <person name="Master E."/>
            <person name="Magnuson J.K."/>
            <person name="James T."/>
            <person name="Yaver D."/>
            <person name="Berka R."/>
            <person name="Labutti K."/>
            <person name="Lipzen A."/>
            <person name="Aerts A."/>
            <person name="Barry K."/>
            <person name="Henrissat B."/>
            <person name="Blanchette R."/>
            <person name="Grigoriev I."/>
            <person name="Cullen D."/>
        </authorList>
    </citation>
    <scope>NUCLEOTIDE SEQUENCE [LARGE SCALE GENOMIC DNA]</scope>
    <source>
        <strain evidence="1 2">MAD-698-R-SB12</strain>
    </source>
</reference>
<dbReference type="InterPro" id="IPR023213">
    <property type="entry name" value="CAT-like_dom_sf"/>
</dbReference>
<evidence type="ECO:0008006" key="3">
    <source>
        <dbReference type="Google" id="ProtNLM"/>
    </source>
</evidence>
<keyword evidence="2" id="KW-1185">Reference proteome</keyword>
<dbReference type="PANTHER" id="PTHR42034:SF1">
    <property type="entry name" value="CONDENSATION DOMAIN-CONTAINING PROTEIN"/>
    <property type="match status" value="1"/>
</dbReference>
<evidence type="ECO:0000313" key="2">
    <source>
        <dbReference type="Proteomes" id="UP000194127"/>
    </source>
</evidence>
<name>A0A1X6MRK9_9APHY</name>
<dbReference type="OrthoDB" id="2775229at2759"/>
<dbReference type="GeneID" id="36326154"/>
<gene>
    <name evidence="1" type="ORF">POSPLADRAFT_1059907</name>
</gene>
<dbReference type="PANTHER" id="PTHR42034">
    <property type="entry name" value="CHROMOSOME 7, WHOLE GENOME SHOTGUN SEQUENCE-RELATED"/>
    <property type="match status" value="1"/>
</dbReference>
<accession>A0A1X6MRK9</accession>